<keyword evidence="2" id="KW-0255">Endonuclease</keyword>
<keyword evidence="2" id="KW-0540">Nuclease</keyword>
<gene>
    <name evidence="2" type="ORF">SAMN04488542_13226</name>
</gene>
<name>A0A1G7SUN3_9BACL</name>
<reference evidence="2 3" key="1">
    <citation type="submission" date="2016-10" db="EMBL/GenBank/DDBJ databases">
        <authorList>
            <person name="de Groot N.N."/>
        </authorList>
    </citation>
    <scope>NUCLEOTIDE SEQUENCE [LARGE SCALE GENOMIC DNA]</scope>
    <source>
        <strain evidence="2 3">DSM 28129</strain>
    </source>
</reference>
<dbReference type="OrthoDB" id="2371068at2"/>
<dbReference type="GO" id="GO:0004519">
    <property type="term" value="F:endonuclease activity"/>
    <property type="evidence" value="ECO:0007669"/>
    <property type="project" value="UniProtKB-KW"/>
</dbReference>
<feature type="domain" description="HNH" evidence="1">
    <location>
        <begin position="67"/>
        <end position="123"/>
    </location>
</feature>
<dbReference type="AlphaFoldDB" id="A0A1G7SUN3"/>
<evidence type="ECO:0000313" key="2">
    <source>
        <dbReference type="EMBL" id="SDG26826.1"/>
    </source>
</evidence>
<keyword evidence="2" id="KW-0378">Hydrolase</keyword>
<evidence type="ECO:0000259" key="1">
    <source>
        <dbReference type="Pfam" id="PF01844"/>
    </source>
</evidence>
<dbReference type="CDD" id="cd00085">
    <property type="entry name" value="HNHc"/>
    <property type="match status" value="1"/>
</dbReference>
<dbReference type="Proteomes" id="UP000198972">
    <property type="component" value="Unassembled WGS sequence"/>
</dbReference>
<sequence>MATNLLTVQDYRNTSFNDNDFLLGEKKIKFMEDFKLDHPQVKNIYNTIKNRDNKFNAQFRSIYYEKCAYCGVNTQVIDSSRFEVDHVVPASVLKLGLGYSDEFINGIDNLVNSCHMCNRGKSNFLCEEESLNLLHPDNNNLPQIFWRSDDYSIEINEVYIDNLVIKEFYDKLKLHNQLRRIDYLLMEMKDFCEKHEGEQIIDKIQKLITRIESKRRRNY</sequence>
<dbReference type="Pfam" id="PF01844">
    <property type="entry name" value="HNH"/>
    <property type="match status" value="1"/>
</dbReference>
<proteinExistence type="predicted"/>
<dbReference type="EMBL" id="FNBG01000032">
    <property type="protein sequence ID" value="SDG26826.1"/>
    <property type="molecule type" value="Genomic_DNA"/>
</dbReference>
<protein>
    <submittedName>
        <fullName evidence="2">HNH endonuclease</fullName>
    </submittedName>
</protein>
<dbReference type="InterPro" id="IPR002711">
    <property type="entry name" value="HNH"/>
</dbReference>
<dbReference type="GO" id="GO:0003676">
    <property type="term" value="F:nucleic acid binding"/>
    <property type="evidence" value="ECO:0007669"/>
    <property type="project" value="InterPro"/>
</dbReference>
<accession>A0A1G7SUN3</accession>
<dbReference type="GO" id="GO:0008270">
    <property type="term" value="F:zinc ion binding"/>
    <property type="evidence" value="ECO:0007669"/>
    <property type="project" value="InterPro"/>
</dbReference>
<keyword evidence="3" id="KW-1185">Reference proteome</keyword>
<dbReference type="InterPro" id="IPR003615">
    <property type="entry name" value="HNH_nuc"/>
</dbReference>
<dbReference type="Gene3D" id="1.10.30.50">
    <property type="match status" value="1"/>
</dbReference>
<dbReference type="RefSeq" id="WP_091235244.1">
    <property type="nucleotide sequence ID" value="NZ_FNBG01000032.1"/>
</dbReference>
<evidence type="ECO:0000313" key="3">
    <source>
        <dbReference type="Proteomes" id="UP000198972"/>
    </source>
</evidence>
<dbReference type="STRING" id="670482.SAMN04488542_13226"/>
<organism evidence="2 3">
    <name type="scientific">Fontibacillus panacisegetis</name>
    <dbReference type="NCBI Taxonomy" id="670482"/>
    <lineage>
        <taxon>Bacteria</taxon>
        <taxon>Bacillati</taxon>
        <taxon>Bacillota</taxon>
        <taxon>Bacilli</taxon>
        <taxon>Bacillales</taxon>
        <taxon>Paenibacillaceae</taxon>
        <taxon>Fontibacillus</taxon>
    </lineage>
</organism>